<feature type="transmembrane region" description="Helical" evidence="1">
    <location>
        <begin position="210"/>
        <end position="228"/>
    </location>
</feature>
<proteinExistence type="predicted"/>
<keyword evidence="1" id="KW-0472">Membrane</keyword>
<dbReference type="RefSeq" id="WP_214058751.1">
    <property type="nucleotide sequence ID" value="NZ_BAAAHS010000082.1"/>
</dbReference>
<protein>
    <recommendedName>
        <fullName evidence="4">TIGR04222 domain-containing membrane protein</fullName>
    </recommendedName>
</protein>
<evidence type="ECO:0008006" key="4">
    <source>
        <dbReference type="Google" id="ProtNLM"/>
    </source>
</evidence>
<sequence>MKMPMTVLKATTFWPAALVSFVLFMVVLALAPPFLSLPLVLAATALLVVLGIGRLEGPTVELLTASRAATVGERQVVVNVVDGLGQVGITDLELLVRRRQRASTPAVMVLGRRSVVLTLGLVEAVYRGWVDTEEVAALVAQAVAARRARQPRAELAGLVATSPWRAVVTVFRGVGAAFAWLPFVGMAWALRGVVAVICVLQSVVEGRATVGLLGGAVIALTYVVPAAGRALQARTEAIGDQFVVEQGLGGVLARFLTRYGHPTTVERLRHLEQQPPPPVPSPSTPLATQLMPLTSFSLN</sequence>
<keyword evidence="1" id="KW-1133">Transmembrane helix</keyword>
<evidence type="ECO:0000256" key="1">
    <source>
        <dbReference type="SAM" id="Phobius"/>
    </source>
</evidence>
<keyword evidence="3" id="KW-1185">Reference proteome</keyword>
<accession>A0ABX8EFJ7</accession>
<gene>
    <name evidence="2" type="ORF">ENKNEFLB_01656</name>
</gene>
<organism evidence="2 3">
    <name type="scientific">Nocardioides aquaticus</name>
    <dbReference type="NCBI Taxonomy" id="160826"/>
    <lineage>
        <taxon>Bacteria</taxon>
        <taxon>Bacillati</taxon>
        <taxon>Actinomycetota</taxon>
        <taxon>Actinomycetes</taxon>
        <taxon>Propionibacteriales</taxon>
        <taxon>Nocardioidaceae</taxon>
        <taxon>Nocardioides</taxon>
    </lineage>
</organism>
<reference evidence="2 3" key="1">
    <citation type="submission" date="2021-05" db="EMBL/GenBank/DDBJ databases">
        <title>Complete genome of Nocardioides aquaticus KCTC 9944T isolated from meromictic and hypersaline Ekho Lake, Antarctica.</title>
        <authorList>
            <person name="Hwang K."/>
            <person name="Kim K.M."/>
            <person name="Choe H."/>
        </authorList>
    </citation>
    <scope>NUCLEOTIDE SEQUENCE [LARGE SCALE GENOMIC DNA]</scope>
    <source>
        <strain evidence="2 3">KCTC 9944</strain>
    </source>
</reference>
<feature type="transmembrane region" description="Helical" evidence="1">
    <location>
        <begin position="37"/>
        <end position="55"/>
    </location>
</feature>
<keyword evidence="1" id="KW-0812">Transmembrane</keyword>
<dbReference type="EMBL" id="CP075371">
    <property type="protein sequence ID" value="QVT79275.1"/>
    <property type="molecule type" value="Genomic_DNA"/>
</dbReference>
<feature type="transmembrane region" description="Helical" evidence="1">
    <location>
        <begin position="12"/>
        <end position="31"/>
    </location>
</feature>
<evidence type="ECO:0000313" key="3">
    <source>
        <dbReference type="Proteomes" id="UP000679307"/>
    </source>
</evidence>
<name>A0ABX8EFJ7_9ACTN</name>
<evidence type="ECO:0000313" key="2">
    <source>
        <dbReference type="EMBL" id="QVT79275.1"/>
    </source>
</evidence>
<dbReference type="Proteomes" id="UP000679307">
    <property type="component" value="Chromosome"/>
</dbReference>
<feature type="transmembrane region" description="Helical" evidence="1">
    <location>
        <begin position="180"/>
        <end position="204"/>
    </location>
</feature>